<protein>
    <submittedName>
        <fullName evidence="2">Molybdopterin-guanine dinucleotide biosynthesis protein B</fullName>
    </submittedName>
</protein>
<dbReference type="GO" id="GO:0006777">
    <property type="term" value="P:Mo-molybdopterin cofactor biosynthetic process"/>
    <property type="evidence" value="ECO:0007669"/>
    <property type="project" value="InterPro"/>
</dbReference>
<dbReference type="eggNOG" id="arCOG00532">
    <property type="taxonomic scope" value="Archaea"/>
</dbReference>
<dbReference type="EnsemblBacteria" id="ABD41798">
    <property type="protein sequence ID" value="ABD41798"/>
    <property type="gene ID" value="Mhun_2091"/>
</dbReference>
<dbReference type="OrthoDB" id="45235at2157"/>
<proteinExistence type="predicted"/>
<accession>Q2FMB2</accession>
<dbReference type="InterPro" id="IPR052539">
    <property type="entry name" value="MGD_biosynthesis_adapter"/>
</dbReference>
<sequence length="231" mass="25919">MKVIHIAGWSGSGKTTFILELCSHLVHRGRTATIKHIGSHYNVLPLGKDTTLHFEAGADPAIGIDDEKTSASFHSTNLDDALNHLSDSGIRYTVIEGFKKRPFQKILIGDLDGKYLLKNPQIPDVLAALDQFDDWYTMAGLMKELSEEYLHCQIVSWTGYTSDYVQAAGLCSQIEEQYAGDHRISGIRARVQRWVYDDRYPVYLVMAMPALHADVEVFSEALKLLHPLLQS</sequence>
<dbReference type="PANTHER" id="PTHR40072">
    <property type="entry name" value="MOLYBDOPTERIN-GUANINE DINUCLEOTIDE BIOSYNTHESIS ADAPTER PROTEIN-RELATED"/>
    <property type="match status" value="1"/>
</dbReference>
<dbReference type="NCBIfam" id="TIGR00176">
    <property type="entry name" value="mobB"/>
    <property type="match status" value="1"/>
</dbReference>
<dbReference type="EMBL" id="CP000254">
    <property type="protein sequence ID" value="ABD41798.1"/>
    <property type="molecule type" value="Genomic_DNA"/>
</dbReference>
<organism evidence="2 3">
    <name type="scientific">Methanospirillum hungatei JF-1 (strain ATCC 27890 / DSM 864 / NBRC 100397 / JF-1)</name>
    <dbReference type="NCBI Taxonomy" id="323259"/>
    <lineage>
        <taxon>Archaea</taxon>
        <taxon>Methanobacteriati</taxon>
        <taxon>Methanobacteriota</taxon>
        <taxon>Stenosarchaea group</taxon>
        <taxon>Methanomicrobia</taxon>
        <taxon>Methanomicrobiales</taxon>
        <taxon>Methanospirillaceae</taxon>
        <taxon>Methanospirillum</taxon>
    </lineage>
</organism>
<dbReference type="PANTHER" id="PTHR40072:SF1">
    <property type="entry name" value="MOLYBDOPTERIN-GUANINE DINUCLEOTIDE BIOSYNTHESIS ADAPTER PROTEIN"/>
    <property type="match status" value="1"/>
</dbReference>
<dbReference type="Gene3D" id="3.40.50.300">
    <property type="entry name" value="P-loop containing nucleotide triphosphate hydrolases"/>
    <property type="match status" value="1"/>
</dbReference>
<dbReference type="HOGENOM" id="CLU_1197644_0_0_2"/>
<feature type="domain" description="Molybdopterin-guanine dinucleotide biosynthesis protein B (MobB)" evidence="1">
    <location>
        <begin position="3"/>
        <end position="108"/>
    </location>
</feature>
<dbReference type="InParanoid" id="Q2FMB2"/>
<dbReference type="RefSeq" id="WP_011449057.1">
    <property type="nucleotide sequence ID" value="NC_007796.1"/>
</dbReference>
<dbReference type="AlphaFoldDB" id="Q2FMB2"/>
<reference evidence="3" key="1">
    <citation type="journal article" date="2016" name="Stand. Genomic Sci.">
        <title>Complete genome sequence of Methanospirillum hungatei type strain JF1.</title>
        <authorList>
            <person name="Gunsalus R.P."/>
            <person name="Cook L.E."/>
            <person name="Crable B."/>
            <person name="Rohlin L."/>
            <person name="McDonald E."/>
            <person name="Mouttaki H."/>
            <person name="Sieber J.R."/>
            <person name="Poweleit N."/>
            <person name="Zhou H."/>
            <person name="Lapidus A.L."/>
            <person name="Daligault H.E."/>
            <person name="Land M."/>
            <person name="Gilna P."/>
            <person name="Ivanova N."/>
            <person name="Kyrpides N."/>
            <person name="Culley D.E."/>
            <person name="McInerney M.J."/>
        </authorList>
    </citation>
    <scope>NUCLEOTIDE SEQUENCE [LARGE SCALE GENOMIC DNA]</scope>
    <source>
        <strain evidence="3">ATCC 27890 / DSM 864 / NBRC 100397 / JF-1</strain>
    </source>
</reference>
<gene>
    <name evidence="2" type="ordered locus">Mhun_2091</name>
</gene>
<keyword evidence="3" id="KW-1185">Reference proteome</keyword>
<dbReference type="SUPFAM" id="SSF52540">
    <property type="entry name" value="P-loop containing nucleoside triphosphate hydrolases"/>
    <property type="match status" value="1"/>
</dbReference>
<dbReference type="STRING" id="323259.Mhun_2091"/>
<dbReference type="Proteomes" id="UP000001941">
    <property type="component" value="Chromosome"/>
</dbReference>
<dbReference type="GeneID" id="25393554"/>
<name>Q2FMB2_METHJ</name>
<dbReference type="KEGG" id="mhu:Mhun_2091"/>
<dbReference type="GO" id="GO:0005525">
    <property type="term" value="F:GTP binding"/>
    <property type="evidence" value="ECO:0007669"/>
    <property type="project" value="InterPro"/>
</dbReference>
<evidence type="ECO:0000313" key="3">
    <source>
        <dbReference type="Proteomes" id="UP000001941"/>
    </source>
</evidence>
<dbReference type="InterPro" id="IPR004435">
    <property type="entry name" value="MobB_dom"/>
</dbReference>
<evidence type="ECO:0000259" key="1">
    <source>
        <dbReference type="Pfam" id="PF03205"/>
    </source>
</evidence>
<evidence type="ECO:0000313" key="2">
    <source>
        <dbReference type="EMBL" id="ABD41798.1"/>
    </source>
</evidence>
<dbReference type="InterPro" id="IPR027417">
    <property type="entry name" value="P-loop_NTPase"/>
</dbReference>
<dbReference type="Pfam" id="PF03205">
    <property type="entry name" value="MobB"/>
    <property type="match status" value="1"/>
</dbReference>